<proteinExistence type="predicted"/>
<evidence type="ECO:0008006" key="3">
    <source>
        <dbReference type="Google" id="ProtNLM"/>
    </source>
</evidence>
<dbReference type="RefSeq" id="WP_076112471.1">
    <property type="nucleotide sequence ID" value="NZ_MPTB01000026.1"/>
</dbReference>
<protein>
    <recommendedName>
        <fullName evidence="3">YokE-like PH domain-containing protein</fullName>
    </recommendedName>
</protein>
<gene>
    <name evidence="1" type="ORF">BSK56_20035</name>
</gene>
<organism evidence="1 2">
    <name type="scientific">Paenibacillus borealis</name>
    <dbReference type="NCBI Taxonomy" id="160799"/>
    <lineage>
        <taxon>Bacteria</taxon>
        <taxon>Bacillati</taxon>
        <taxon>Bacillota</taxon>
        <taxon>Bacilli</taxon>
        <taxon>Bacillales</taxon>
        <taxon>Paenibacillaceae</taxon>
        <taxon>Paenibacillus</taxon>
    </lineage>
</organism>
<dbReference type="EMBL" id="MPTB01000026">
    <property type="protein sequence ID" value="OMD45412.1"/>
    <property type="molecule type" value="Genomic_DNA"/>
</dbReference>
<keyword evidence="2" id="KW-1185">Reference proteome</keyword>
<accession>A0ABX3H4R7</accession>
<sequence>MILPEGITGFGKSLATTKITDKEFKVFCHQFSEELELDIVNVVEIFYTSNYYVGELAKASGKVYIIMNKQYPFVAFASKYRNGNIEFIDNTYYINTFSRCREQFESNDRCDIYRILGLEDLEMRVNEEMIQNLNQDELKQIIYWKPQVLKEIVFNNWD</sequence>
<comment type="caution">
    <text evidence="1">The sequence shown here is derived from an EMBL/GenBank/DDBJ whole genome shotgun (WGS) entry which is preliminary data.</text>
</comment>
<name>A0ABX3H4R7_PAEBO</name>
<dbReference type="Proteomes" id="UP000187412">
    <property type="component" value="Unassembled WGS sequence"/>
</dbReference>
<evidence type="ECO:0000313" key="1">
    <source>
        <dbReference type="EMBL" id="OMD45412.1"/>
    </source>
</evidence>
<reference evidence="1 2" key="1">
    <citation type="submission" date="2016-10" db="EMBL/GenBank/DDBJ databases">
        <title>Paenibacillus species isolates.</title>
        <authorList>
            <person name="Beno S.M."/>
        </authorList>
    </citation>
    <scope>NUCLEOTIDE SEQUENCE [LARGE SCALE GENOMIC DNA]</scope>
    <source>
        <strain evidence="1 2">FSL H7-0744</strain>
    </source>
</reference>
<evidence type="ECO:0000313" key="2">
    <source>
        <dbReference type="Proteomes" id="UP000187412"/>
    </source>
</evidence>